<protein>
    <submittedName>
        <fullName evidence="2">Uncharacterized protein</fullName>
    </submittedName>
</protein>
<proteinExistence type="predicted"/>
<dbReference type="Proteomes" id="UP000293360">
    <property type="component" value="Unassembled WGS sequence"/>
</dbReference>
<feature type="compositionally biased region" description="Basic and acidic residues" evidence="1">
    <location>
        <begin position="105"/>
        <end position="126"/>
    </location>
</feature>
<evidence type="ECO:0000256" key="1">
    <source>
        <dbReference type="SAM" id="MobiDB-lite"/>
    </source>
</evidence>
<organism evidence="2 3">
    <name type="scientific">Monosporascus ibericus</name>
    <dbReference type="NCBI Taxonomy" id="155417"/>
    <lineage>
        <taxon>Eukaryota</taxon>
        <taxon>Fungi</taxon>
        <taxon>Dikarya</taxon>
        <taxon>Ascomycota</taxon>
        <taxon>Pezizomycotina</taxon>
        <taxon>Sordariomycetes</taxon>
        <taxon>Xylariomycetidae</taxon>
        <taxon>Xylariales</taxon>
        <taxon>Xylariales incertae sedis</taxon>
        <taxon>Monosporascus</taxon>
    </lineage>
</organism>
<evidence type="ECO:0000313" key="2">
    <source>
        <dbReference type="EMBL" id="RYP07405.1"/>
    </source>
</evidence>
<comment type="caution">
    <text evidence="2">The sequence shown here is derived from an EMBL/GenBank/DDBJ whole genome shotgun (WGS) entry which is preliminary data.</text>
</comment>
<sequence length="229" mass="25297">MPTEGALTTKSAAGALLSCRIPLSRLLYSLWLPTTRRRRFDKQEQHDTLCREGRPIRSSIPDAEAPESFAMSLRPSQKQSLCRLPKEKGLKNEACKASMCPPWEEYSRPTKGADDKDAEKGGGVRGERRRRSKERVADEVRGRTILLTGPPNGGIGTETMISPAATAPAMITPWADPLRKARLTVDAIKHSERSRQGYTGRRRPGVPRERPEGGGSDPQRTPICPGSTW</sequence>
<evidence type="ECO:0000313" key="3">
    <source>
        <dbReference type="Proteomes" id="UP000293360"/>
    </source>
</evidence>
<keyword evidence="3" id="KW-1185">Reference proteome</keyword>
<gene>
    <name evidence="2" type="ORF">DL764_002540</name>
</gene>
<accession>A0A4Q4TK35</accession>
<dbReference type="AlphaFoldDB" id="A0A4Q4TK35"/>
<feature type="region of interest" description="Disordered" evidence="1">
    <location>
        <begin position="101"/>
        <end position="138"/>
    </location>
</feature>
<dbReference type="STRING" id="155417.A0A4Q4TK35"/>
<name>A0A4Q4TK35_9PEZI</name>
<dbReference type="EMBL" id="QJNU01000098">
    <property type="protein sequence ID" value="RYP07405.1"/>
    <property type="molecule type" value="Genomic_DNA"/>
</dbReference>
<reference evidence="2 3" key="1">
    <citation type="submission" date="2018-06" db="EMBL/GenBank/DDBJ databases">
        <title>Complete Genomes of Monosporascus.</title>
        <authorList>
            <person name="Robinson A.J."/>
            <person name="Natvig D.O."/>
        </authorList>
    </citation>
    <scope>NUCLEOTIDE SEQUENCE [LARGE SCALE GENOMIC DNA]</scope>
    <source>
        <strain evidence="2 3">CBS 110550</strain>
    </source>
</reference>
<dbReference type="OrthoDB" id="448448at2759"/>
<feature type="region of interest" description="Disordered" evidence="1">
    <location>
        <begin position="187"/>
        <end position="229"/>
    </location>
</feature>